<evidence type="ECO:0000313" key="2">
    <source>
        <dbReference type="EMBL" id="GAA3826325.1"/>
    </source>
</evidence>
<proteinExistence type="predicted"/>
<comment type="caution">
    <text evidence="2">The sequence shown here is derived from an EMBL/GenBank/DDBJ whole genome shotgun (WGS) entry which is preliminary data.</text>
</comment>
<reference evidence="3" key="1">
    <citation type="journal article" date="2019" name="Int. J. Syst. Evol. Microbiol.">
        <title>The Global Catalogue of Microorganisms (GCM) 10K type strain sequencing project: providing services to taxonomists for standard genome sequencing and annotation.</title>
        <authorList>
            <consortium name="The Broad Institute Genomics Platform"/>
            <consortium name="The Broad Institute Genome Sequencing Center for Infectious Disease"/>
            <person name="Wu L."/>
            <person name="Ma J."/>
        </authorList>
    </citation>
    <scope>NUCLEOTIDE SEQUENCE [LARGE SCALE GENOMIC DNA]</scope>
    <source>
        <strain evidence="3">JCM 16953</strain>
    </source>
</reference>
<feature type="compositionally biased region" description="Basic and acidic residues" evidence="1">
    <location>
        <begin position="331"/>
        <end position="340"/>
    </location>
</feature>
<feature type="region of interest" description="Disordered" evidence="1">
    <location>
        <begin position="330"/>
        <end position="352"/>
    </location>
</feature>
<dbReference type="RefSeq" id="WP_344776767.1">
    <property type="nucleotide sequence ID" value="NZ_BAABAH010000011.1"/>
</dbReference>
<evidence type="ECO:0000256" key="1">
    <source>
        <dbReference type="SAM" id="MobiDB-lite"/>
    </source>
</evidence>
<keyword evidence="3" id="KW-1185">Reference proteome</keyword>
<gene>
    <name evidence="2" type="ORF">GCM10022242_29560</name>
</gene>
<protein>
    <recommendedName>
        <fullName evidence="4">Sulfotransferase family protein</fullName>
    </recommendedName>
</protein>
<accession>A0ABP7IT49</accession>
<evidence type="ECO:0008006" key="4">
    <source>
        <dbReference type="Google" id="ProtNLM"/>
    </source>
</evidence>
<sequence length="368" mass="40702">MQRVFLHIGLPKTGTSYLQSIVWPQRDRLAELGVLVPGREKRDHLLSSLIVRGDPAVARRGPGADRAWAVVCAEVAAHAGTSLVSHEFFCSASAEQWARAVADLAPAEVHVVVTAREPLGLFSSSWQESLKNRSTTALADYGRSESDDPRVVWDWRALDLGLVLGRLRDAVPDERVHVVVSPGPGDPRDELWRRFAGVLGVDPEAVPHERAFPNASMGVVEAELLRRLNAHLGEFHSARERARWIRTFLADGLLVTPDAERFWPDDDQVADARQRGERALDVIGAGRYDVVGDLARLRVPDDLPARRHPADVTEAELLAASVRLNGQLMGEVRRRSDAGERHRRTPAPSSARRAYTRLMRRVGRGDSG</sequence>
<dbReference type="Proteomes" id="UP001501821">
    <property type="component" value="Unassembled WGS sequence"/>
</dbReference>
<evidence type="ECO:0000313" key="3">
    <source>
        <dbReference type="Proteomes" id="UP001501821"/>
    </source>
</evidence>
<dbReference type="SUPFAM" id="SSF52540">
    <property type="entry name" value="P-loop containing nucleoside triphosphate hydrolases"/>
    <property type="match status" value="1"/>
</dbReference>
<dbReference type="InterPro" id="IPR027417">
    <property type="entry name" value="P-loop_NTPase"/>
</dbReference>
<dbReference type="EMBL" id="BAABAH010000011">
    <property type="protein sequence ID" value="GAA3826325.1"/>
    <property type="molecule type" value="Genomic_DNA"/>
</dbReference>
<name>A0ABP7IT49_9ACTN</name>
<organism evidence="2 3">
    <name type="scientific">Nocardioides panacisoli</name>
    <dbReference type="NCBI Taxonomy" id="627624"/>
    <lineage>
        <taxon>Bacteria</taxon>
        <taxon>Bacillati</taxon>
        <taxon>Actinomycetota</taxon>
        <taxon>Actinomycetes</taxon>
        <taxon>Propionibacteriales</taxon>
        <taxon>Nocardioidaceae</taxon>
        <taxon>Nocardioides</taxon>
    </lineage>
</organism>